<dbReference type="EMBL" id="HBIQ01015167">
    <property type="protein sequence ID" value="CAE0528358.1"/>
    <property type="molecule type" value="Transcribed_RNA"/>
</dbReference>
<feature type="compositionally biased region" description="Pro residues" evidence="1">
    <location>
        <begin position="74"/>
        <end position="85"/>
    </location>
</feature>
<protein>
    <submittedName>
        <fullName evidence="2">Uncharacterized protein</fullName>
    </submittedName>
</protein>
<gene>
    <name evidence="2" type="ORF">SACU0126_LOCUS4876</name>
</gene>
<organism evidence="2">
    <name type="scientific">Strombidinopsis acuminata</name>
    <dbReference type="NCBI Taxonomy" id="141414"/>
    <lineage>
        <taxon>Eukaryota</taxon>
        <taxon>Sar</taxon>
        <taxon>Alveolata</taxon>
        <taxon>Ciliophora</taxon>
        <taxon>Intramacronucleata</taxon>
        <taxon>Spirotrichea</taxon>
        <taxon>Choreotrichia</taxon>
        <taxon>Choreotrichida</taxon>
        <taxon>Strombidinopsidae</taxon>
        <taxon>Strombidinopsis</taxon>
    </lineage>
</organism>
<sequence>MPTQQGLPMGWQQCCHPHGGNSYLQCTPRGRALDSTINPWSLYGSSNPSNNSTQKSYAEAAGPKGKHPQEAQKAPPPPTQQPPPPSRKRADPQSEPKSMQTYTTQFASPPHDEEEEPDDTPFFIQLAQLADDKKEIKSEDIATYMKFLLASAYDFWGLFLEEFEAEKGSHDGLLCEVPAHEGCTGGRSCLHGGDSSAATHHGEFLIGWHGDRGRRHGKRLALM</sequence>
<feature type="region of interest" description="Disordered" evidence="1">
    <location>
        <begin position="44"/>
        <end position="118"/>
    </location>
</feature>
<name>A0A7S3RM43_9SPIT</name>
<evidence type="ECO:0000313" key="2">
    <source>
        <dbReference type="EMBL" id="CAE0528358.1"/>
    </source>
</evidence>
<reference evidence="2" key="1">
    <citation type="submission" date="2021-01" db="EMBL/GenBank/DDBJ databases">
        <authorList>
            <person name="Corre E."/>
            <person name="Pelletier E."/>
            <person name="Niang G."/>
            <person name="Scheremetjew M."/>
            <person name="Finn R."/>
            <person name="Kale V."/>
            <person name="Holt S."/>
            <person name="Cochrane G."/>
            <person name="Meng A."/>
            <person name="Brown T."/>
            <person name="Cohen L."/>
        </authorList>
    </citation>
    <scope>NUCLEOTIDE SEQUENCE</scope>
    <source>
        <strain evidence="2">SPMC142</strain>
    </source>
</reference>
<evidence type="ECO:0000256" key="1">
    <source>
        <dbReference type="SAM" id="MobiDB-lite"/>
    </source>
</evidence>
<feature type="compositionally biased region" description="Polar residues" evidence="1">
    <location>
        <begin position="44"/>
        <end position="56"/>
    </location>
</feature>
<accession>A0A7S3RM43</accession>
<dbReference type="AlphaFoldDB" id="A0A7S3RM43"/>
<feature type="compositionally biased region" description="Polar residues" evidence="1">
    <location>
        <begin position="95"/>
        <end position="107"/>
    </location>
</feature>
<proteinExistence type="predicted"/>